<protein>
    <submittedName>
        <fullName evidence="1">Uncharacterized protein</fullName>
    </submittedName>
</protein>
<accession>A3IZW2</accession>
<reference evidence="1 2" key="1">
    <citation type="submission" date="2007-03" db="EMBL/GenBank/DDBJ databases">
        <authorList>
            <person name="Stal L."/>
            <person name="Ferriera S."/>
            <person name="Johnson J."/>
            <person name="Kravitz S."/>
            <person name="Beeson K."/>
            <person name="Sutton G."/>
            <person name="Rogers Y.-H."/>
            <person name="Friedman R."/>
            <person name="Frazier M."/>
            <person name="Venter J.C."/>
        </authorList>
    </citation>
    <scope>NUCLEOTIDE SEQUENCE [LARGE SCALE GENOMIC DNA]</scope>
    <source>
        <strain evidence="1 2">CCY0110</strain>
    </source>
</reference>
<organism evidence="1 2">
    <name type="scientific">Crocosphaera chwakensis CCY0110</name>
    <dbReference type="NCBI Taxonomy" id="391612"/>
    <lineage>
        <taxon>Bacteria</taxon>
        <taxon>Bacillati</taxon>
        <taxon>Cyanobacteriota</taxon>
        <taxon>Cyanophyceae</taxon>
        <taxon>Oscillatoriophycideae</taxon>
        <taxon>Chroococcales</taxon>
        <taxon>Aphanothecaceae</taxon>
        <taxon>Crocosphaera</taxon>
        <taxon>Crocosphaera chwakensis</taxon>
    </lineage>
</organism>
<dbReference type="AlphaFoldDB" id="A3IZW2"/>
<sequence length="68" mass="8093">MSMKPWDSEKTYPVELNYNEIHKILNSLDEFVENHPHLADIKAIASVQNKLEPLHWKHTKTVRDNLRE</sequence>
<name>A3IZW2_9CHRO</name>
<evidence type="ECO:0000313" key="1">
    <source>
        <dbReference type="EMBL" id="EAZ87989.1"/>
    </source>
</evidence>
<proteinExistence type="predicted"/>
<dbReference type="RefSeq" id="WP_008278926.1">
    <property type="nucleotide sequence ID" value="NZ_AAXW01000122.1"/>
</dbReference>
<evidence type="ECO:0000313" key="2">
    <source>
        <dbReference type="Proteomes" id="UP000003781"/>
    </source>
</evidence>
<gene>
    <name evidence="1" type="ORF">CY0110_31555</name>
</gene>
<dbReference type="EMBL" id="AAXW01000122">
    <property type="protein sequence ID" value="EAZ87989.1"/>
    <property type="molecule type" value="Genomic_DNA"/>
</dbReference>
<keyword evidence="2" id="KW-1185">Reference proteome</keyword>
<comment type="caution">
    <text evidence="1">The sequence shown here is derived from an EMBL/GenBank/DDBJ whole genome shotgun (WGS) entry which is preliminary data.</text>
</comment>
<dbReference type="Proteomes" id="UP000003781">
    <property type="component" value="Unassembled WGS sequence"/>
</dbReference>